<dbReference type="OrthoDB" id="249703at2759"/>
<organism evidence="2 3">
    <name type="scientific">Thyridium curvatum</name>
    <dbReference type="NCBI Taxonomy" id="1093900"/>
    <lineage>
        <taxon>Eukaryota</taxon>
        <taxon>Fungi</taxon>
        <taxon>Dikarya</taxon>
        <taxon>Ascomycota</taxon>
        <taxon>Pezizomycotina</taxon>
        <taxon>Sordariomycetes</taxon>
        <taxon>Sordariomycetidae</taxon>
        <taxon>Thyridiales</taxon>
        <taxon>Thyridiaceae</taxon>
        <taxon>Thyridium</taxon>
    </lineage>
</organism>
<name>A0A507B0X2_9PEZI</name>
<dbReference type="RefSeq" id="XP_030995088.1">
    <property type="nucleotide sequence ID" value="XM_031140704.1"/>
</dbReference>
<dbReference type="SUPFAM" id="SSF53474">
    <property type="entry name" value="alpha/beta-Hydrolases"/>
    <property type="match status" value="1"/>
</dbReference>
<feature type="domain" description="Xaa-Pro dipeptidyl-peptidase-like" evidence="1">
    <location>
        <begin position="160"/>
        <end position="397"/>
    </location>
</feature>
<proteinExistence type="predicted"/>
<dbReference type="GeneID" id="41973554"/>
<dbReference type="InterPro" id="IPR000383">
    <property type="entry name" value="Xaa-Pro-like_dom"/>
</dbReference>
<dbReference type="Gene3D" id="3.40.50.1820">
    <property type="entry name" value="alpha/beta hydrolase"/>
    <property type="match status" value="1"/>
</dbReference>
<accession>A0A507B0X2</accession>
<comment type="caution">
    <text evidence="2">The sequence shown here is derived from an EMBL/GenBank/DDBJ whole genome shotgun (WGS) entry which is preliminary data.</text>
</comment>
<keyword evidence="3" id="KW-1185">Reference proteome</keyword>
<dbReference type="InterPro" id="IPR029058">
    <property type="entry name" value="AB_hydrolase_fold"/>
</dbReference>
<dbReference type="InterPro" id="IPR050261">
    <property type="entry name" value="FrsA_esterase"/>
</dbReference>
<dbReference type="Pfam" id="PF02129">
    <property type="entry name" value="Peptidase_S15"/>
    <property type="match status" value="1"/>
</dbReference>
<dbReference type="GO" id="GO:0016787">
    <property type="term" value="F:hydrolase activity"/>
    <property type="evidence" value="ECO:0007669"/>
    <property type="project" value="InterPro"/>
</dbReference>
<dbReference type="EMBL" id="SKBQ01000034">
    <property type="protein sequence ID" value="TPX13377.1"/>
    <property type="molecule type" value="Genomic_DNA"/>
</dbReference>
<evidence type="ECO:0000313" key="2">
    <source>
        <dbReference type="EMBL" id="TPX13377.1"/>
    </source>
</evidence>
<dbReference type="PANTHER" id="PTHR22946:SF12">
    <property type="entry name" value="CONIDIAL PIGMENT BIOSYNTHESIS PROTEIN AYG1 (AFU_ORTHOLOGUE AFUA_2G17550)"/>
    <property type="match status" value="1"/>
</dbReference>
<evidence type="ECO:0000259" key="1">
    <source>
        <dbReference type="Pfam" id="PF02129"/>
    </source>
</evidence>
<dbReference type="PANTHER" id="PTHR22946">
    <property type="entry name" value="DIENELACTONE HYDROLASE DOMAIN-CONTAINING PROTEIN-RELATED"/>
    <property type="match status" value="1"/>
</dbReference>
<reference evidence="2 3" key="1">
    <citation type="submission" date="2019-06" db="EMBL/GenBank/DDBJ databases">
        <title>Draft genome sequence of the filamentous fungus Phialemoniopsis curvata isolated from diesel fuel.</title>
        <authorList>
            <person name="Varaljay V.A."/>
            <person name="Lyon W.J."/>
            <person name="Crouch A.L."/>
            <person name="Drake C.E."/>
            <person name="Hollomon J.M."/>
            <person name="Nadeau L.J."/>
            <person name="Nunn H.S."/>
            <person name="Stevenson B.S."/>
            <person name="Bojanowski C.L."/>
            <person name="Crookes-Goodson W.J."/>
        </authorList>
    </citation>
    <scope>NUCLEOTIDE SEQUENCE [LARGE SCALE GENOMIC DNA]</scope>
    <source>
        <strain evidence="2 3">D216</strain>
    </source>
</reference>
<evidence type="ECO:0000313" key="3">
    <source>
        <dbReference type="Proteomes" id="UP000319257"/>
    </source>
</evidence>
<dbReference type="STRING" id="1093900.A0A507B0X2"/>
<sequence>MFAQSSDPQFAFYFQELLALANGAAGSNTGEVLRAASQIVPGDFESFYSEFKFLADAIHEQGVQAEAKGYNISASSAYFRSASYYRAADFFIHGNVSDPRLYTLWDKQMADFDKATAQLPAPAERVTVQASNFTIPVIFYPAHPHTRRRSGSKKSCSPERRIPTLLVGSGYDGAQEALYHSICYAVLARGWNCATYEGPGQPTVRRQQGLGFRPDWWSVVTPVVDYLHTRPDVDTRRVALGGWSFGGTLAPLAASRERRLAAVLAVDGLWDLLDAQLPGMPGFMRAAFESGNGTAFDAVAWAVYRSPEAPSLFRWAMDQGLWAFKTDSPYDWLRQLGMYNLEGGVLDAVEAPLFVASGQHDTMAPGQAEIVAKHLKPEKGDAYVLFKTELGAGEHCQLGAEGQLALQALDWLAGVFDRVGSATKGM</sequence>
<protein>
    <recommendedName>
        <fullName evidence="1">Xaa-Pro dipeptidyl-peptidase-like domain-containing protein</fullName>
    </recommendedName>
</protein>
<gene>
    <name evidence="2" type="ORF">E0L32_006107</name>
</gene>
<dbReference type="AlphaFoldDB" id="A0A507B0X2"/>
<dbReference type="Proteomes" id="UP000319257">
    <property type="component" value="Unassembled WGS sequence"/>
</dbReference>
<dbReference type="Gene3D" id="1.20.1440.110">
    <property type="entry name" value="acylaminoacyl peptidase"/>
    <property type="match status" value="1"/>
</dbReference>
<dbReference type="InParanoid" id="A0A507B0X2"/>